<dbReference type="Pfam" id="PF05419">
    <property type="entry name" value="GUN4"/>
    <property type="match status" value="1"/>
</dbReference>
<reference evidence="2 3" key="1">
    <citation type="submission" date="2017-06" db="EMBL/GenBank/DDBJ databases">
        <title>Genome variation in co-occurring toxic Cylindrospermopsis raciborskii strains determines phenotypic plasticity.</title>
        <authorList>
            <person name="Willis A."/>
            <person name="Woodhouse J."/>
            <person name="Ongley S."/>
            <person name="Jex A."/>
            <person name="Burford M."/>
            <person name="Neilan B."/>
        </authorList>
    </citation>
    <scope>NUCLEOTIDE SEQUENCE [LARGE SCALE GENOMIC DNA]</scope>
    <source>
        <strain evidence="2 3">C07</strain>
    </source>
</reference>
<dbReference type="Proteomes" id="UP000236284">
    <property type="component" value="Unassembled WGS sequence"/>
</dbReference>
<proteinExistence type="predicted"/>
<feature type="domain" description="GUN4-like" evidence="1">
    <location>
        <begin position="149"/>
        <end position="273"/>
    </location>
</feature>
<dbReference type="PANTHER" id="PTHR34800:SF1">
    <property type="entry name" value="TETRAPYRROLE-BINDING PROTEIN, CHLOROPLASTIC"/>
    <property type="match status" value="1"/>
</dbReference>
<dbReference type="EMBL" id="NJHS01000125">
    <property type="protein sequence ID" value="PNJ94924.1"/>
    <property type="molecule type" value="Genomic_DNA"/>
</dbReference>
<protein>
    <recommendedName>
        <fullName evidence="1">GUN4-like domain-containing protein</fullName>
    </recommendedName>
</protein>
<dbReference type="InterPro" id="IPR008629">
    <property type="entry name" value="GUN4-like"/>
</dbReference>
<dbReference type="Gene3D" id="1.25.40.620">
    <property type="match status" value="1"/>
</dbReference>
<dbReference type="PANTHER" id="PTHR34800">
    <property type="entry name" value="TETRAPYRROLE-BINDING PROTEIN, CHLOROPLASTIC"/>
    <property type="match status" value="1"/>
</dbReference>
<sequence>MNDLPRQKLKEIIIQHGRSLCDDPHRCEAFLRDYCGQYKREIFLLISALKQGVVKDLLNSNNTPIEVLLGRLINQMQNDLGLTKEAAQYAVESWAQALDKMPQIVTLQGQNKVGKTENLKLQGEITALLETRRDKQKQETTSLVPIPSSYKELETLLKSQKFKRADEETGNVMLAVANRQNEGWLRVEDAENFPCEELRAIDNLWLKYSQGRFGISVQQEIYKNLGGTKQYNKNVWRSFGDHVGWRSAGSWLKYSDLNFSLSAPKGQLPTVRRSMTMVWGGWVLGGFVVSEIT</sequence>
<accession>A0ABX4WK38</accession>
<organism evidence="2 3">
    <name type="scientific">Cylindrospermopsis raciborskii C07</name>
    <dbReference type="NCBI Taxonomy" id="2014886"/>
    <lineage>
        <taxon>Bacteria</taxon>
        <taxon>Bacillati</taxon>
        <taxon>Cyanobacteriota</taxon>
        <taxon>Cyanophyceae</taxon>
        <taxon>Nostocales</taxon>
        <taxon>Aphanizomenonaceae</taxon>
        <taxon>Cylindrospermopsis</taxon>
    </lineage>
</organism>
<comment type="caution">
    <text evidence="2">The sequence shown here is derived from an EMBL/GenBank/DDBJ whole genome shotgun (WGS) entry which is preliminary data.</text>
</comment>
<dbReference type="Gene3D" id="1.10.10.1770">
    <property type="entry name" value="Gun4-like"/>
    <property type="match status" value="1"/>
</dbReference>
<gene>
    <name evidence="2" type="ORF">CEP15_12400</name>
</gene>
<name>A0ABX4WK38_9CYAN</name>
<dbReference type="CDD" id="cd16383">
    <property type="entry name" value="GUN4"/>
    <property type="match status" value="1"/>
</dbReference>
<dbReference type="InterPro" id="IPR037215">
    <property type="entry name" value="GUN4-like_sf"/>
</dbReference>
<keyword evidence="3" id="KW-1185">Reference proteome</keyword>
<dbReference type="SUPFAM" id="SSF140869">
    <property type="entry name" value="GUN4-like"/>
    <property type="match status" value="1"/>
</dbReference>
<evidence type="ECO:0000313" key="2">
    <source>
        <dbReference type="EMBL" id="PNJ94924.1"/>
    </source>
</evidence>
<evidence type="ECO:0000259" key="1">
    <source>
        <dbReference type="Pfam" id="PF05419"/>
    </source>
</evidence>
<evidence type="ECO:0000313" key="3">
    <source>
        <dbReference type="Proteomes" id="UP000236284"/>
    </source>
</evidence>
<dbReference type="RefSeq" id="WP_102938953.1">
    <property type="nucleotide sequence ID" value="NZ_NJHS01000125.1"/>
</dbReference>